<sequence length="225" mass="24423">MGRGGAKVVVVDLDKEDCENIVKEIEEFGGKGLALKLDVTKEEEILGVIKKVKEKFGRIDILVNNAGIFIQEELDKMDTSKIDKILAVNLRGVILCTKYVLPEMKKNRYGKIINIGSIAGFVGFELSSVYCATKGALVNMTKELAAELGKYKINVNAVAPGVIETAMTKDLLKDENVKTAILGNIPYGRIGKPEDIANTVAFLASDESEYITGHTIVADGGWLTT</sequence>
<protein>
    <recommendedName>
        <fullName evidence="5">Short-chain dehydrogenase</fullName>
    </recommendedName>
</protein>
<dbReference type="GO" id="GO:0016616">
    <property type="term" value="F:oxidoreductase activity, acting on the CH-OH group of donors, NAD or NADP as acceptor"/>
    <property type="evidence" value="ECO:0007669"/>
    <property type="project" value="TreeGrafter"/>
</dbReference>
<dbReference type="PANTHER" id="PTHR42760:SF133">
    <property type="entry name" value="3-OXOACYL-[ACYL-CARRIER-PROTEIN] REDUCTASE"/>
    <property type="match status" value="1"/>
</dbReference>
<dbReference type="EMBL" id="PEWN01000081">
    <property type="protein sequence ID" value="PIU51288.1"/>
    <property type="molecule type" value="Genomic_DNA"/>
</dbReference>
<dbReference type="PRINTS" id="PR00080">
    <property type="entry name" value="SDRFAMILY"/>
</dbReference>
<gene>
    <name evidence="3" type="ORF">COS91_05270</name>
</gene>
<dbReference type="NCBIfam" id="NF005559">
    <property type="entry name" value="PRK07231.1"/>
    <property type="match status" value="1"/>
</dbReference>
<evidence type="ECO:0008006" key="5">
    <source>
        <dbReference type="Google" id="ProtNLM"/>
    </source>
</evidence>
<dbReference type="FunFam" id="3.40.50.720:FF:000084">
    <property type="entry name" value="Short-chain dehydrogenase reductase"/>
    <property type="match status" value="1"/>
</dbReference>
<evidence type="ECO:0000313" key="4">
    <source>
        <dbReference type="Proteomes" id="UP000229227"/>
    </source>
</evidence>
<dbReference type="PANTHER" id="PTHR42760">
    <property type="entry name" value="SHORT-CHAIN DEHYDROGENASES/REDUCTASES FAMILY MEMBER"/>
    <property type="match status" value="1"/>
</dbReference>
<reference evidence="4" key="1">
    <citation type="submission" date="2017-09" db="EMBL/GenBank/DDBJ databases">
        <title>Depth-based differentiation of microbial function through sediment-hosted aquifers and enrichment of novel symbionts in the deep terrestrial subsurface.</title>
        <authorList>
            <person name="Probst A.J."/>
            <person name="Ladd B."/>
            <person name="Jarett J.K."/>
            <person name="Geller-Mcgrath D.E."/>
            <person name="Sieber C.M.K."/>
            <person name="Emerson J.B."/>
            <person name="Anantharaman K."/>
            <person name="Thomas B.C."/>
            <person name="Malmstrom R."/>
            <person name="Stieglmeier M."/>
            <person name="Klingl A."/>
            <person name="Woyke T."/>
            <person name="Ryan C.M."/>
            <person name="Banfield J.F."/>
        </authorList>
    </citation>
    <scope>NUCLEOTIDE SEQUENCE [LARGE SCALE GENOMIC DNA]</scope>
</reference>
<dbReference type="InterPro" id="IPR036291">
    <property type="entry name" value="NAD(P)-bd_dom_sf"/>
</dbReference>
<name>A0A2M6ZFY1_9BACT</name>
<dbReference type="PROSITE" id="PS00061">
    <property type="entry name" value="ADH_SHORT"/>
    <property type="match status" value="1"/>
</dbReference>
<dbReference type="InterPro" id="IPR020904">
    <property type="entry name" value="Sc_DH/Rdtase_CS"/>
</dbReference>
<organism evidence="3 4">
    <name type="scientific">Candidatus Desantisbacteria bacterium CG07_land_8_20_14_0_80_39_15</name>
    <dbReference type="NCBI Taxonomy" id="1974549"/>
    <lineage>
        <taxon>Bacteria</taxon>
        <taxon>Candidatus Desantisiibacteriota</taxon>
    </lineage>
</organism>
<accession>A0A2M6ZFY1</accession>
<dbReference type="AlphaFoldDB" id="A0A2M6ZFY1"/>
<evidence type="ECO:0000313" key="3">
    <source>
        <dbReference type="EMBL" id="PIU51288.1"/>
    </source>
</evidence>
<dbReference type="Pfam" id="PF13561">
    <property type="entry name" value="adh_short_C2"/>
    <property type="match status" value="1"/>
</dbReference>
<comment type="similarity">
    <text evidence="1">Belongs to the short-chain dehydrogenases/reductases (SDR) family.</text>
</comment>
<evidence type="ECO:0000256" key="1">
    <source>
        <dbReference type="ARBA" id="ARBA00006484"/>
    </source>
</evidence>
<dbReference type="InterPro" id="IPR002347">
    <property type="entry name" value="SDR_fam"/>
</dbReference>
<evidence type="ECO:0000256" key="2">
    <source>
        <dbReference type="ARBA" id="ARBA00023002"/>
    </source>
</evidence>
<comment type="caution">
    <text evidence="3">The sequence shown here is derived from an EMBL/GenBank/DDBJ whole genome shotgun (WGS) entry which is preliminary data.</text>
</comment>
<dbReference type="Proteomes" id="UP000229227">
    <property type="component" value="Unassembled WGS sequence"/>
</dbReference>
<dbReference type="PRINTS" id="PR00081">
    <property type="entry name" value="GDHRDH"/>
</dbReference>
<proteinExistence type="inferred from homology"/>
<dbReference type="SUPFAM" id="SSF51735">
    <property type="entry name" value="NAD(P)-binding Rossmann-fold domains"/>
    <property type="match status" value="1"/>
</dbReference>
<dbReference type="Gene3D" id="3.40.50.720">
    <property type="entry name" value="NAD(P)-binding Rossmann-like Domain"/>
    <property type="match status" value="1"/>
</dbReference>
<keyword evidence="2" id="KW-0560">Oxidoreductase</keyword>